<evidence type="ECO:0000256" key="4">
    <source>
        <dbReference type="ARBA" id="ARBA00022723"/>
    </source>
</evidence>
<comment type="subcellular location">
    <subcellularLocation>
        <location evidence="10">Cell membrane</location>
    </subcellularLocation>
    <subcellularLocation>
        <location evidence="1">Membrane</location>
    </subcellularLocation>
</comment>
<dbReference type="InterPro" id="IPR018303">
    <property type="entry name" value="ATPase_P-typ_P_site"/>
</dbReference>
<evidence type="ECO:0000256" key="7">
    <source>
        <dbReference type="ARBA" id="ARBA00023136"/>
    </source>
</evidence>
<evidence type="ECO:0000313" key="13">
    <source>
        <dbReference type="EMBL" id="MBK0401871.1"/>
    </source>
</evidence>
<feature type="compositionally biased region" description="Basic and acidic residues" evidence="11">
    <location>
        <begin position="22"/>
        <end position="32"/>
    </location>
</feature>
<comment type="caution">
    <text evidence="13">The sequence shown here is derived from an EMBL/GenBank/DDBJ whole genome shotgun (WGS) entry which is preliminary data.</text>
</comment>
<dbReference type="InterPro" id="IPR023214">
    <property type="entry name" value="HAD_sf"/>
</dbReference>
<dbReference type="Pfam" id="PF00702">
    <property type="entry name" value="Hydrolase"/>
    <property type="match status" value="1"/>
</dbReference>
<dbReference type="Gene3D" id="3.40.1110.10">
    <property type="entry name" value="Calcium-transporting ATPase, cytoplasmic domain N"/>
    <property type="match status" value="1"/>
</dbReference>
<evidence type="ECO:0000256" key="9">
    <source>
        <dbReference type="ARBA" id="ARBA00047308"/>
    </source>
</evidence>
<evidence type="ECO:0000256" key="3">
    <source>
        <dbReference type="ARBA" id="ARBA00022692"/>
    </source>
</evidence>
<dbReference type="CDD" id="cd07548">
    <property type="entry name" value="P-type_ATPase-Cd_Zn_Co_like"/>
    <property type="match status" value="1"/>
</dbReference>
<accession>A0ABS1BY78</accession>
<dbReference type="InterPro" id="IPR027256">
    <property type="entry name" value="P-typ_ATPase_IB"/>
</dbReference>
<organism evidence="13 14">
    <name type="scientific">Adhaeribacter terrigena</name>
    <dbReference type="NCBI Taxonomy" id="2793070"/>
    <lineage>
        <taxon>Bacteria</taxon>
        <taxon>Pseudomonadati</taxon>
        <taxon>Bacteroidota</taxon>
        <taxon>Cytophagia</taxon>
        <taxon>Cytophagales</taxon>
        <taxon>Hymenobacteraceae</taxon>
        <taxon>Adhaeribacter</taxon>
    </lineage>
</organism>
<evidence type="ECO:0000256" key="6">
    <source>
        <dbReference type="ARBA" id="ARBA00022989"/>
    </source>
</evidence>
<evidence type="ECO:0000256" key="10">
    <source>
        <dbReference type="RuleBase" id="RU362081"/>
    </source>
</evidence>
<dbReference type="PRINTS" id="PR00119">
    <property type="entry name" value="CATATPASE"/>
</dbReference>
<keyword evidence="6 10" id="KW-1133">Transmembrane helix</keyword>
<dbReference type="PRINTS" id="PR00943">
    <property type="entry name" value="CUATPASE"/>
</dbReference>
<keyword evidence="4 10" id="KW-0479">Metal-binding</keyword>
<dbReference type="Gene3D" id="3.40.50.1000">
    <property type="entry name" value="HAD superfamily/HAD-like"/>
    <property type="match status" value="1"/>
</dbReference>
<feature type="transmembrane region" description="Helical" evidence="10">
    <location>
        <begin position="69"/>
        <end position="87"/>
    </location>
</feature>
<feature type="transmembrane region" description="Helical" evidence="10">
    <location>
        <begin position="130"/>
        <end position="159"/>
    </location>
</feature>
<evidence type="ECO:0000313" key="14">
    <source>
        <dbReference type="Proteomes" id="UP000644147"/>
    </source>
</evidence>
<keyword evidence="10" id="KW-1003">Cell membrane</keyword>
<dbReference type="RefSeq" id="WP_200504473.1">
    <property type="nucleotide sequence ID" value="NZ_JAEHFX010000001.1"/>
</dbReference>
<dbReference type="SFLD" id="SFLDF00027">
    <property type="entry name" value="p-type_atpase"/>
    <property type="match status" value="1"/>
</dbReference>
<dbReference type="NCBIfam" id="TIGR01512">
    <property type="entry name" value="ATPase-IB2_Cd"/>
    <property type="match status" value="1"/>
</dbReference>
<dbReference type="Proteomes" id="UP000644147">
    <property type="component" value="Unassembled WGS sequence"/>
</dbReference>
<evidence type="ECO:0000256" key="1">
    <source>
        <dbReference type="ARBA" id="ARBA00004370"/>
    </source>
</evidence>
<dbReference type="InterPro" id="IPR044492">
    <property type="entry name" value="P_typ_ATPase_HD_dom"/>
</dbReference>
<dbReference type="NCBIfam" id="TIGR01494">
    <property type="entry name" value="ATPase_P-type"/>
    <property type="match status" value="1"/>
</dbReference>
<feature type="region of interest" description="Disordered" evidence="11">
    <location>
        <begin position="47"/>
        <end position="66"/>
    </location>
</feature>
<sequence length="681" mass="73800">MTEPNKNKSEVPKPMEITSPRTAEHPGPEKPKTGILYEVPANKAECCSTDAKPNKDEDGHDHEDESSSYIPTVISLVLLLTGIALDYTDVTWFEGYIRLAVFGIAYLLVGWKVLWHAITNIKNGSIFNEFFLMGIATLGAFYIGEYAEGVAVMLFYVIGEHFQEAAVARSRKSIKDLIDNRPEIVGVLRNGQISEVNPKQVNIGETIQVKAGEKVALDGELLSESSSFNTAALTGESKPDTKRKGDKVLAGMINLDKVIELKVVSAYEDSALSKILQLVEEAGTRKAKTQQFITRFAQIYTPIVVFLALGMALLPYFIVEDYVFNDWLYRALIFLVISCPCALVISIPLGYFGGIGAASRNGILFKGSNYLDLITTVNTVVMDKTGTLTEGVFKVQEIKTNGIEQAEFIALTAALESKSTHPIAQAIVQYSGESHKQKTVSDIEEISGHGLKGKVDGKEVLAGNGKLMNKFSIAYDRQIDAIIDTIVLVAVDGKFAGYITIADQIKADAVQSIKTLHHLGIKDIVMLSGDKDSIVQKIAKEIGIDLAFGGLLPEDKVNKVEELKKQGKTVAFIGDGINDAPVITLADVGMAMGGLGSDAAIETADVVIQTDQPSKIATAINIGKKTKQIVWQNIGLAFGVKALVLIFGAFGVATMWEAVFADVGVAFLAILNAIRIQRMKF</sequence>
<keyword evidence="3 10" id="KW-0812">Transmembrane</keyword>
<dbReference type="SUPFAM" id="SSF81653">
    <property type="entry name" value="Calcium ATPase, transduction domain A"/>
    <property type="match status" value="1"/>
</dbReference>
<comment type="catalytic activity">
    <reaction evidence="9">
        <text>Zn(2+)(in) + ATP + H2O = Zn(2+)(out) + ADP + phosphate + H(+)</text>
        <dbReference type="Rhea" id="RHEA:20621"/>
        <dbReference type="ChEBI" id="CHEBI:15377"/>
        <dbReference type="ChEBI" id="CHEBI:15378"/>
        <dbReference type="ChEBI" id="CHEBI:29105"/>
        <dbReference type="ChEBI" id="CHEBI:30616"/>
        <dbReference type="ChEBI" id="CHEBI:43474"/>
        <dbReference type="ChEBI" id="CHEBI:456216"/>
        <dbReference type="EC" id="7.2.2.12"/>
    </reaction>
</comment>
<dbReference type="SFLD" id="SFLDG00002">
    <property type="entry name" value="C1.7:_P-type_atpase_like"/>
    <property type="match status" value="1"/>
</dbReference>
<keyword evidence="5" id="KW-1278">Translocase</keyword>
<evidence type="ECO:0000256" key="11">
    <source>
        <dbReference type="SAM" id="MobiDB-lite"/>
    </source>
</evidence>
<reference evidence="13 14" key="1">
    <citation type="submission" date="2020-12" db="EMBL/GenBank/DDBJ databases">
        <title>Bacterial novel species Adhaeribacter sp. BT258 isolated from soil.</title>
        <authorList>
            <person name="Jung H.-Y."/>
        </authorList>
    </citation>
    <scope>NUCLEOTIDE SEQUENCE [LARGE SCALE GENOMIC DNA]</scope>
    <source>
        <strain evidence="13 14">BT258</strain>
    </source>
</reference>
<feature type="transmembrane region" description="Helical" evidence="10">
    <location>
        <begin position="634"/>
        <end position="652"/>
    </location>
</feature>
<dbReference type="SUPFAM" id="SSF56784">
    <property type="entry name" value="HAD-like"/>
    <property type="match status" value="1"/>
</dbReference>
<dbReference type="InterPro" id="IPR001757">
    <property type="entry name" value="P_typ_ATPase"/>
</dbReference>
<dbReference type="EMBL" id="JAEHFX010000001">
    <property type="protein sequence ID" value="MBK0401871.1"/>
    <property type="molecule type" value="Genomic_DNA"/>
</dbReference>
<keyword evidence="10" id="KW-0547">Nucleotide-binding</keyword>
<evidence type="ECO:0000259" key="12">
    <source>
        <dbReference type="Pfam" id="PF00122"/>
    </source>
</evidence>
<feature type="transmembrane region" description="Helical" evidence="10">
    <location>
        <begin position="331"/>
        <end position="352"/>
    </location>
</feature>
<protein>
    <recommendedName>
        <fullName evidence="8">P-type Zn(2+) transporter</fullName>
        <ecNumber evidence="8">7.2.2.12</ecNumber>
    </recommendedName>
</protein>
<gene>
    <name evidence="13" type="primary">cadA</name>
    <name evidence="13" type="ORF">I5M27_02675</name>
</gene>
<dbReference type="SFLD" id="SFLDS00003">
    <property type="entry name" value="Haloacid_Dehalogenase"/>
    <property type="match status" value="1"/>
</dbReference>
<keyword evidence="10" id="KW-0067">ATP-binding</keyword>
<dbReference type="SUPFAM" id="SSF81665">
    <property type="entry name" value="Calcium ATPase, transmembrane domain M"/>
    <property type="match status" value="1"/>
</dbReference>
<keyword evidence="14" id="KW-1185">Reference proteome</keyword>
<dbReference type="EC" id="7.2.2.12" evidence="8"/>
<dbReference type="Gene3D" id="2.70.150.10">
    <property type="entry name" value="Calcium-transporting ATPase, cytoplasmic transduction domain A"/>
    <property type="match status" value="1"/>
</dbReference>
<evidence type="ECO:0000256" key="5">
    <source>
        <dbReference type="ARBA" id="ARBA00022967"/>
    </source>
</evidence>
<feature type="region of interest" description="Disordered" evidence="11">
    <location>
        <begin position="1"/>
        <end position="34"/>
    </location>
</feature>
<dbReference type="InterPro" id="IPR023298">
    <property type="entry name" value="ATPase_P-typ_TM_dom_sf"/>
</dbReference>
<dbReference type="PANTHER" id="PTHR48085:SF5">
    <property type="entry name" value="CADMIUM_ZINC-TRANSPORTING ATPASE HMA4-RELATED"/>
    <property type="match status" value="1"/>
</dbReference>
<feature type="transmembrane region" description="Helical" evidence="10">
    <location>
        <begin position="299"/>
        <end position="319"/>
    </location>
</feature>
<evidence type="ECO:0000256" key="8">
    <source>
        <dbReference type="ARBA" id="ARBA00039097"/>
    </source>
</evidence>
<dbReference type="InterPro" id="IPR036412">
    <property type="entry name" value="HAD-like_sf"/>
</dbReference>
<dbReference type="Pfam" id="PF00122">
    <property type="entry name" value="E1-E2_ATPase"/>
    <property type="match status" value="1"/>
</dbReference>
<dbReference type="PANTHER" id="PTHR48085">
    <property type="entry name" value="CADMIUM/ZINC-TRANSPORTING ATPASE HMA2-RELATED"/>
    <property type="match status" value="1"/>
</dbReference>
<feature type="transmembrane region" description="Helical" evidence="10">
    <location>
        <begin position="99"/>
        <end position="118"/>
    </location>
</feature>
<comment type="similarity">
    <text evidence="2 10">Belongs to the cation transport ATPase (P-type) (TC 3.A.3) family. Type IB subfamily.</text>
</comment>
<dbReference type="InterPro" id="IPR008250">
    <property type="entry name" value="ATPase_P-typ_transduc_dom_A_sf"/>
</dbReference>
<feature type="domain" description="P-type ATPase A" evidence="12">
    <location>
        <begin position="181"/>
        <end position="280"/>
    </location>
</feature>
<feature type="compositionally biased region" description="Basic and acidic residues" evidence="11">
    <location>
        <begin position="52"/>
        <end position="65"/>
    </location>
</feature>
<dbReference type="PROSITE" id="PS00154">
    <property type="entry name" value="ATPASE_E1_E2"/>
    <property type="match status" value="1"/>
</dbReference>
<keyword evidence="7 10" id="KW-0472">Membrane</keyword>
<feature type="transmembrane region" description="Helical" evidence="10">
    <location>
        <begin position="658"/>
        <end position="676"/>
    </location>
</feature>
<feature type="compositionally biased region" description="Basic and acidic residues" evidence="11">
    <location>
        <begin position="1"/>
        <end position="13"/>
    </location>
</feature>
<name>A0ABS1BY78_9BACT</name>
<dbReference type="InterPro" id="IPR051014">
    <property type="entry name" value="Cation_Transport_ATPase_IB"/>
</dbReference>
<dbReference type="NCBIfam" id="TIGR01525">
    <property type="entry name" value="ATPase-IB_hvy"/>
    <property type="match status" value="1"/>
</dbReference>
<evidence type="ECO:0000256" key="2">
    <source>
        <dbReference type="ARBA" id="ARBA00006024"/>
    </source>
</evidence>
<dbReference type="InterPro" id="IPR059000">
    <property type="entry name" value="ATPase_P-type_domA"/>
</dbReference>
<dbReference type="InterPro" id="IPR023299">
    <property type="entry name" value="ATPase_P-typ_cyto_dom_N"/>
</dbReference>
<proteinExistence type="inferred from homology"/>